<dbReference type="AlphaFoldDB" id="A0A8H9K6Q6"/>
<accession>A0A8H9K6Q6</accession>
<evidence type="ECO:0000313" key="1">
    <source>
        <dbReference type="EMBL" id="HAS8538488.1"/>
    </source>
</evidence>
<sequence length="295" mass="33324">MIVNNFLPLGDLLYNPPADVEFLFSESDQSKLAKINTGSPDLFGNELIERIHGSPSVVTEWVESKGFKSTLSDDADFGMAALLSILVKFKTPAEECIFAIGQKRYKRAFHSKALETSVSNLFEVPLLGEIAKLDCPFRNKKIEVANEHENLRIYFSKNPIDEMEFSEPITRSHEMDLHIPFVEACHQQSFEEIKGLKAKVCGMDMKVDSCDVETRLSLNATGAEVKQMAILGMQLSACMAPVKVRQRRIEVIDGEYYCYITFNDKIMFSAKITKDDFVEGEGRIKHFASREPYIA</sequence>
<dbReference type="EMBL" id="DACRBY010000001">
    <property type="protein sequence ID" value="HAS8538488.1"/>
    <property type="molecule type" value="Genomic_DNA"/>
</dbReference>
<comment type="caution">
    <text evidence="1">The sequence shown here is derived from an EMBL/GenBank/DDBJ whole genome shotgun (WGS) entry which is preliminary data.</text>
</comment>
<dbReference type="Proteomes" id="UP000863257">
    <property type="component" value="Unassembled WGS sequence"/>
</dbReference>
<protein>
    <submittedName>
        <fullName evidence="1">Uncharacterized protein</fullName>
    </submittedName>
</protein>
<gene>
    <name evidence="1" type="ORF">I7730_01580</name>
</gene>
<reference evidence="1" key="2">
    <citation type="submission" date="2019-01" db="EMBL/GenBank/DDBJ databases">
        <authorList>
            <consortium name="NCBI Pathogen Detection Project"/>
        </authorList>
    </citation>
    <scope>NUCLEOTIDE SEQUENCE</scope>
    <source>
        <strain evidence="1">BCW_3452</strain>
    </source>
</reference>
<name>A0A8H9K6Q6_VIBVL</name>
<reference evidence="1" key="1">
    <citation type="journal article" date="2018" name="Genome Biol.">
        <title>SKESA: strategic k-mer extension for scrupulous assemblies.</title>
        <authorList>
            <person name="Souvorov A."/>
            <person name="Agarwala R."/>
            <person name="Lipman D.J."/>
        </authorList>
    </citation>
    <scope>NUCLEOTIDE SEQUENCE</scope>
    <source>
        <strain evidence="1">BCW_3452</strain>
    </source>
</reference>
<proteinExistence type="predicted"/>
<organism evidence="1">
    <name type="scientific">Vibrio vulnificus</name>
    <dbReference type="NCBI Taxonomy" id="672"/>
    <lineage>
        <taxon>Bacteria</taxon>
        <taxon>Pseudomonadati</taxon>
        <taxon>Pseudomonadota</taxon>
        <taxon>Gammaproteobacteria</taxon>
        <taxon>Vibrionales</taxon>
        <taxon>Vibrionaceae</taxon>
        <taxon>Vibrio</taxon>
    </lineage>
</organism>